<evidence type="ECO:0000313" key="1">
    <source>
        <dbReference type="EMBL" id="SFP31707.1"/>
    </source>
</evidence>
<accession>A0A1I5PCT0</accession>
<name>A0A1I5PCT0_9GAMM</name>
<dbReference type="RefSeq" id="WP_074913660.1">
    <property type="nucleotide sequence ID" value="NZ_FOXK01000002.1"/>
</dbReference>
<keyword evidence="2" id="KW-1185">Reference proteome</keyword>
<organism evidence="1 2">
    <name type="scientific">Ectopseudomonas toyotomiensis</name>
    <dbReference type="NCBI Taxonomy" id="554344"/>
    <lineage>
        <taxon>Bacteria</taxon>
        <taxon>Pseudomonadati</taxon>
        <taxon>Pseudomonadota</taxon>
        <taxon>Gammaproteobacteria</taxon>
        <taxon>Pseudomonadales</taxon>
        <taxon>Pseudomonadaceae</taxon>
        <taxon>Ectopseudomonas</taxon>
    </lineage>
</organism>
<dbReference type="Proteomes" id="UP000182025">
    <property type="component" value="Unassembled WGS sequence"/>
</dbReference>
<dbReference type="GO" id="GO:0003690">
    <property type="term" value="F:double-stranded DNA binding"/>
    <property type="evidence" value="ECO:0007669"/>
    <property type="project" value="InterPro"/>
</dbReference>
<dbReference type="AlphaFoldDB" id="A0A1I5PCT0"/>
<evidence type="ECO:0000313" key="2">
    <source>
        <dbReference type="Proteomes" id="UP000182025"/>
    </source>
</evidence>
<gene>
    <name evidence="1" type="ORF">SAMN05216177_102244</name>
</gene>
<proteinExistence type="predicted"/>
<reference evidence="2" key="1">
    <citation type="submission" date="2016-10" db="EMBL/GenBank/DDBJ databases">
        <authorList>
            <person name="Varghese N."/>
            <person name="Submissions S."/>
        </authorList>
    </citation>
    <scope>NUCLEOTIDE SEQUENCE [LARGE SCALE GENOMIC DNA]</scope>
    <source>
        <strain evidence="2">JCM 15604</strain>
    </source>
</reference>
<protein>
    <submittedName>
        <fullName evidence="1">Mu-like prophage host-nuclease inhibitor protein Gam</fullName>
    </submittedName>
</protein>
<dbReference type="SUPFAM" id="SSF161266">
    <property type="entry name" value="Gam-like"/>
    <property type="match status" value="1"/>
</dbReference>
<dbReference type="OrthoDB" id="8141487at2"/>
<dbReference type="EMBL" id="FOXK01000002">
    <property type="protein sequence ID" value="SFP31707.1"/>
    <property type="molecule type" value="Genomic_DNA"/>
</dbReference>
<dbReference type="InterPro" id="IPR009951">
    <property type="entry name" value="Host-nuc_inhib_Gam"/>
</dbReference>
<dbReference type="Gene3D" id="1.20.5.170">
    <property type="match status" value="1"/>
</dbReference>
<sequence>MAPKKRLKAAAAQNIPQTRDQVVSDIKAIGDVQREITRLETEMNDEIGEVTERFAGPVDDLKKRLTALQSGVQGWCEAHRAELTDNNKVKFANLVTGEVQWRCRPPSVTVRGAESVLELLKVKGLERFIRTKEEVNKEAILNEPDAVEALPGVTINRDIEDFAIVPFEQGVQ</sequence>
<dbReference type="GO" id="GO:0042262">
    <property type="term" value="P:DNA protection"/>
    <property type="evidence" value="ECO:0007669"/>
    <property type="project" value="InterPro"/>
</dbReference>
<dbReference type="Pfam" id="PF07352">
    <property type="entry name" value="Phage_Mu_Gam"/>
    <property type="match status" value="1"/>
</dbReference>